<evidence type="ECO:0000313" key="1">
    <source>
        <dbReference type="EMBL" id="KAH7840080.1"/>
    </source>
</evidence>
<dbReference type="EMBL" id="CM037160">
    <property type="protein sequence ID" value="KAH7840080.1"/>
    <property type="molecule type" value="Genomic_DNA"/>
</dbReference>
<evidence type="ECO:0000313" key="2">
    <source>
        <dbReference type="Proteomes" id="UP000828048"/>
    </source>
</evidence>
<proteinExistence type="predicted"/>
<protein>
    <submittedName>
        <fullName evidence="1">Uncharacterized protein</fullName>
    </submittedName>
</protein>
<accession>A0ACB7XH21</accession>
<comment type="caution">
    <text evidence="1">The sequence shown here is derived from an EMBL/GenBank/DDBJ whole genome shotgun (WGS) entry which is preliminary data.</text>
</comment>
<keyword evidence="2" id="KW-1185">Reference proteome</keyword>
<reference evidence="1 2" key="1">
    <citation type="journal article" date="2021" name="Hortic Res">
        <title>High-quality reference genome and annotation aids understanding of berry development for evergreen blueberry (Vaccinium darrowii).</title>
        <authorList>
            <person name="Yu J."/>
            <person name="Hulse-Kemp A.M."/>
            <person name="Babiker E."/>
            <person name="Staton M."/>
        </authorList>
    </citation>
    <scope>NUCLEOTIDE SEQUENCE [LARGE SCALE GENOMIC DNA]</scope>
    <source>
        <strain evidence="2">cv. NJ 8807/NJ 8810</strain>
        <tissue evidence="1">Young leaf</tissue>
    </source>
</reference>
<name>A0ACB7XH21_9ERIC</name>
<organism evidence="1 2">
    <name type="scientific">Vaccinium darrowii</name>
    <dbReference type="NCBI Taxonomy" id="229202"/>
    <lineage>
        <taxon>Eukaryota</taxon>
        <taxon>Viridiplantae</taxon>
        <taxon>Streptophyta</taxon>
        <taxon>Embryophyta</taxon>
        <taxon>Tracheophyta</taxon>
        <taxon>Spermatophyta</taxon>
        <taxon>Magnoliopsida</taxon>
        <taxon>eudicotyledons</taxon>
        <taxon>Gunneridae</taxon>
        <taxon>Pentapetalae</taxon>
        <taxon>asterids</taxon>
        <taxon>Ericales</taxon>
        <taxon>Ericaceae</taxon>
        <taxon>Vaccinioideae</taxon>
        <taxon>Vaccinieae</taxon>
        <taxon>Vaccinium</taxon>
    </lineage>
</organism>
<dbReference type="Proteomes" id="UP000828048">
    <property type="component" value="Chromosome 10"/>
</dbReference>
<gene>
    <name evidence="1" type="ORF">Vadar_012389</name>
</gene>
<sequence>MPVEFFRCLATCHTVATKGEESPETIRYLATSPDEAALVTAAKNFGFFFFRRTTTSVCVRETNVEKMGMFHDVLYDILNILEYSSSRRRQSVICQYPDGRLVLYCKGADNVIFERLADGNDDIKTKTREHLENFGAAGLRTLCLAYKDLSLHAYKSWNEKLIEAKTSLKDREEILDEVAELIEKDLVLIGCTAIEDKLQAGVPSCIETLSRAGIKIWILTGDKMETSINIAYACRLINNDMKQLIMSSETDDIREIESRGDQVEIATYMRAAVKNQLKKLLEEAENSQQSYHPNLALVIDGKCLTYALDPSLRGMLLNLSLDCSSVICCRVSPLQKAQVTSLIKKDAGRITLSIGDGANDVSMIQAANIGVGIIGLEGRQAVMASDYAISQFRFLTDLLLVHGRWSYLRICKVVTYFFYKNLVFALTQFFYTFQTGFSGQRFYDDSFQTLYNIIFTTLPVIAVGLFEKDVSASLSKKFPELYKEGTRNTFFKLTVWMEVAVVSLFQSLVVYYFVVASSTNSVHSSGKMLGLWDVSTMAFNCLVVIVNLRLLLMCDAITRWHYTSVGLGLLAWLAYILVYSGVYSKGIYSAFCVSASTAYFYVTFLLVVVVALLPDILYKGVQRWFFPLNYQIIQECHGHEPDQSSALLQIRNQLTPDEARSFQVAQLPRETNTGFAFDSPGFESFFGEKAGVYAPQKAWDVARRASMLRPKPKTPRRD</sequence>